<dbReference type="PANTHER" id="PTHR33365:SF4">
    <property type="entry name" value="CYCLOCHLOROTINE BIOSYNTHESIS PROTEIN O"/>
    <property type="match status" value="1"/>
</dbReference>
<organism evidence="4 5">
    <name type="scientific">Neoarthrinium moseri</name>
    <dbReference type="NCBI Taxonomy" id="1658444"/>
    <lineage>
        <taxon>Eukaryota</taxon>
        <taxon>Fungi</taxon>
        <taxon>Dikarya</taxon>
        <taxon>Ascomycota</taxon>
        <taxon>Pezizomycotina</taxon>
        <taxon>Sordariomycetes</taxon>
        <taxon>Xylariomycetidae</taxon>
        <taxon>Amphisphaeriales</taxon>
        <taxon>Apiosporaceae</taxon>
        <taxon>Neoarthrinium</taxon>
    </lineage>
</organism>
<dbReference type="EMBL" id="JAFIMR010000023">
    <property type="protein sequence ID" value="KAI1864623.1"/>
    <property type="molecule type" value="Genomic_DNA"/>
</dbReference>
<keyword evidence="3" id="KW-0472">Membrane</keyword>
<gene>
    <name evidence="4" type="ORF">JX265_008347</name>
</gene>
<evidence type="ECO:0000256" key="2">
    <source>
        <dbReference type="ARBA" id="ARBA00035112"/>
    </source>
</evidence>
<feature type="transmembrane region" description="Helical" evidence="3">
    <location>
        <begin position="46"/>
        <end position="66"/>
    </location>
</feature>
<evidence type="ECO:0000313" key="5">
    <source>
        <dbReference type="Proteomes" id="UP000829685"/>
    </source>
</evidence>
<keyword evidence="3" id="KW-1133">Transmembrane helix</keyword>
<evidence type="ECO:0000256" key="1">
    <source>
        <dbReference type="ARBA" id="ARBA00004685"/>
    </source>
</evidence>
<dbReference type="Pfam" id="PF11807">
    <property type="entry name" value="UstYa"/>
    <property type="match status" value="1"/>
</dbReference>
<sequence length="253" mass="29260">MPKYEEQESDGAREMLLSTSEPDYDMELSRTSGELYRARRNLHMTAVVAGVGWISLACLLSYILIYPNASCNWVLPTPVYSPANEILEYELVTFSSGFKDDRMKYMADGNPSQQLDDNWNDLYQKVVDVTPEMVSHGFHDGITPNEGDDQPEWWSVYVFHQLHCVNLLRMSLYPEYYDPSKDPLLHVPHLEHCIETLRRSIMCNSDVTPFSFRYVNGVAETREWDRAPHVCRNFEKIRVWAKDLPGVEIPSVT</sequence>
<dbReference type="InterPro" id="IPR021765">
    <property type="entry name" value="UstYa-like"/>
</dbReference>
<dbReference type="Proteomes" id="UP000829685">
    <property type="component" value="Unassembled WGS sequence"/>
</dbReference>
<comment type="similarity">
    <text evidence="2">Belongs to the ustYa family.</text>
</comment>
<dbReference type="AlphaFoldDB" id="A0A9P9WHU0"/>
<evidence type="ECO:0008006" key="6">
    <source>
        <dbReference type="Google" id="ProtNLM"/>
    </source>
</evidence>
<accession>A0A9P9WHU0</accession>
<comment type="pathway">
    <text evidence="1">Mycotoxin biosynthesis.</text>
</comment>
<name>A0A9P9WHU0_9PEZI</name>
<reference evidence="4" key="1">
    <citation type="submission" date="2021-03" db="EMBL/GenBank/DDBJ databases">
        <title>Revisited historic fungal species revealed as producer of novel bioactive compounds through whole genome sequencing and comparative genomics.</title>
        <authorList>
            <person name="Vignolle G.A."/>
            <person name="Hochenegger N."/>
            <person name="Mach R.L."/>
            <person name="Mach-Aigner A.R."/>
            <person name="Javad Rahimi M."/>
            <person name="Salim K.A."/>
            <person name="Chan C.M."/>
            <person name="Lim L.B.L."/>
            <person name="Cai F."/>
            <person name="Druzhinina I.S."/>
            <person name="U'Ren J.M."/>
            <person name="Derntl C."/>
        </authorList>
    </citation>
    <scope>NUCLEOTIDE SEQUENCE</scope>
    <source>
        <strain evidence="4">TUCIM 5799</strain>
    </source>
</reference>
<keyword evidence="3" id="KW-0812">Transmembrane</keyword>
<dbReference type="PANTHER" id="PTHR33365">
    <property type="entry name" value="YALI0B05434P"/>
    <property type="match status" value="1"/>
</dbReference>
<dbReference type="OrthoDB" id="3687641at2759"/>
<protein>
    <recommendedName>
        <fullName evidence="6">Cyclochlorotine biosynthesis protein O</fullName>
    </recommendedName>
</protein>
<keyword evidence="5" id="KW-1185">Reference proteome</keyword>
<comment type="caution">
    <text evidence="4">The sequence shown here is derived from an EMBL/GenBank/DDBJ whole genome shotgun (WGS) entry which is preliminary data.</text>
</comment>
<dbReference type="GO" id="GO:0043386">
    <property type="term" value="P:mycotoxin biosynthetic process"/>
    <property type="evidence" value="ECO:0007669"/>
    <property type="project" value="InterPro"/>
</dbReference>
<evidence type="ECO:0000256" key="3">
    <source>
        <dbReference type="SAM" id="Phobius"/>
    </source>
</evidence>
<proteinExistence type="inferred from homology"/>
<evidence type="ECO:0000313" key="4">
    <source>
        <dbReference type="EMBL" id="KAI1864623.1"/>
    </source>
</evidence>